<proteinExistence type="predicted"/>
<organism evidence="2">
    <name type="scientific">Tanacetum cinerariifolium</name>
    <name type="common">Dalmatian daisy</name>
    <name type="synonym">Chrysanthemum cinerariifolium</name>
    <dbReference type="NCBI Taxonomy" id="118510"/>
    <lineage>
        <taxon>Eukaryota</taxon>
        <taxon>Viridiplantae</taxon>
        <taxon>Streptophyta</taxon>
        <taxon>Embryophyta</taxon>
        <taxon>Tracheophyta</taxon>
        <taxon>Spermatophyta</taxon>
        <taxon>Magnoliopsida</taxon>
        <taxon>eudicotyledons</taxon>
        <taxon>Gunneridae</taxon>
        <taxon>Pentapetalae</taxon>
        <taxon>asterids</taxon>
        <taxon>campanulids</taxon>
        <taxon>Asterales</taxon>
        <taxon>Asteraceae</taxon>
        <taxon>Asteroideae</taxon>
        <taxon>Anthemideae</taxon>
        <taxon>Anthemidinae</taxon>
        <taxon>Tanacetum</taxon>
    </lineage>
</organism>
<dbReference type="PANTHER" id="PTHR11439:SF521">
    <property type="entry name" value="RNA-DIRECTED DNA POLYMERASE"/>
    <property type="match status" value="1"/>
</dbReference>
<dbReference type="Pfam" id="PF07727">
    <property type="entry name" value="RVT_2"/>
    <property type="match status" value="1"/>
</dbReference>
<name>A0A699KXQ0_TANCI</name>
<dbReference type="EMBL" id="BKCJ010554531">
    <property type="protein sequence ID" value="GFB11187.1"/>
    <property type="molecule type" value="Genomic_DNA"/>
</dbReference>
<dbReference type="CDD" id="cd09272">
    <property type="entry name" value="RNase_HI_RT_Ty1"/>
    <property type="match status" value="1"/>
</dbReference>
<dbReference type="InterPro" id="IPR013103">
    <property type="entry name" value="RVT_2"/>
</dbReference>
<sequence>GRYINYIIESRDAIFDEHSFSSVLRPSHRSLVKRTKDSGGSVVFERVTDEIVQQSEPQLRKSKRHKTPKDFRLEFQLYLIEGTRDEKEAITDEMESIMGNNTWVLTDILLGCRPLGCKSIFRRKPAGDGTIEKFKARLVIQCFKQKSGIDYFDTYAPVARISTIRLLIAMASFHHLIIHQMDMKTAFLNGELEEEVYMNQPLGFIMPGNEKKVDLTKEFLSSRFFMKDMGEADVILGIRIKHESNGIAISQSHYIEKVLKKFNYSDCTLVITPLDTCEKLMPNKGLAVSKLEYSRVIGCLIYAMTCTRPDIAFPVGKLSRYTSNPGNQQCQAIQRVLKYLKKTYYGYPSVLEGYTDASWINNTEDNSSISGWVFLLGAGVISWASKKKTCITGSTMKFKFMALAAVGKEAEWLKNLLLEIALWVKPMARIFINCDSAATLAKAYSQMYNGKSRHVGVRQNMIRELITNGVVSIEFVRSQQNLADHLTKSLARDLVIKSPEGMGLKSN</sequence>
<comment type="caution">
    <text evidence="2">The sequence shown here is derived from an EMBL/GenBank/DDBJ whole genome shotgun (WGS) entry which is preliminary data.</text>
</comment>
<reference evidence="2" key="1">
    <citation type="journal article" date="2019" name="Sci. Rep.">
        <title>Draft genome of Tanacetum cinerariifolium, the natural source of mosquito coil.</title>
        <authorList>
            <person name="Yamashiro T."/>
            <person name="Shiraishi A."/>
            <person name="Satake H."/>
            <person name="Nakayama K."/>
        </authorList>
    </citation>
    <scope>NUCLEOTIDE SEQUENCE</scope>
</reference>
<evidence type="ECO:0000259" key="1">
    <source>
        <dbReference type="Pfam" id="PF07727"/>
    </source>
</evidence>
<dbReference type="SUPFAM" id="SSF56672">
    <property type="entry name" value="DNA/RNA polymerases"/>
    <property type="match status" value="1"/>
</dbReference>
<evidence type="ECO:0000313" key="2">
    <source>
        <dbReference type="EMBL" id="GFB11187.1"/>
    </source>
</evidence>
<dbReference type="InterPro" id="IPR043502">
    <property type="entry name" value="DNA/RNA_pol_sf"/>
</dbReference>
<feature type="non-terminal residue" evidence="2">
    <location>
        <position position="1"/>
    </location>
</feature>
<protein>
    <submittedName>
        <fullName evidence="2">Zinc finger, CCHC-type</fullName>
    </submittedName>
</protein>
<accession>A0A699KXQ0</accession>
<feature type="domain" description="Reverse transcriptase Ty1/copia-type" evidence="1">
    <location>
        <begin position="100"/>
        <end position="213"/>
    </location>
</feature>
<dbReference type="AlphaFoldDB" id="A0A699KXQ0"/>
<gene>
    <name evidence="2" type="ORF">Tci_683158</name>
</gene>
<dbReference type="PANTHER" id="PTHR11439">
    <property type="entry name" value="GAG-POL-RELATED RETROTRANSPOSON"/>
    <property type="match status" value="1"/>
</dbReference>